<evidence type="ECO:0000313" key="2">
    <source>
        <dbReference type="EMBL" id="JAS32272.1"/>
    </source>
</evidence>
<feature type="compositionally biased region" description="Polar residues" evidence="1">
    <location>
        <begin position="250"/>
        <end position="259"/>
    </location>
</feature>
<feature type="compositionally biased region" description="Low complexity" evidence="1">
    <location>
        <begin position="168"/>
        <end position="182"/>
    </location>
</feature>
<dbReference type="AlphaFoldDB" id="A0A1B6E2V9"/>
<evidence type="ECO:0000256" key="1">
    <source>
        <dbReference type="SAM" id="MobiDB-lite"/>
    </source>
</evidence>
<feature type="region of interest" description="Disordered" evidence="1">
    <location>
        <begin position="245"/>
        <end position="266"/>
    </location>
</feature>
<sequence>MLLAMQNPALKLPMTKPTSTNHYKCNSLQIKDKSDENLTFDSNITLSNKSSTISINSILAKGKYLRKEKRIPHSCNNPKPDSGSSSPLAKVNSLLNKNVSKFNNQQINFASEDEITNSNLKPIDLVPKNKLPIRSLIDNENKFIPLKKASVKQIDYRSLHDKTNMGINENNKLSLNKNDSNLTKPTETKLPYQCKSKSFVRKIPSKSKLIQARKNLNLDKTEEKRVSLLQNFSLIGVKKTENVIKRDSRSQPNITSTPLQKKANCE</sequence>
<gene>
    <name evidence="2" type="ORF">g.23148</name>
</gene>
<reference evidence="2" key="1">
    <citation type="submission" date="2015-12" db="EMBL/GenBank/DDBJ databases">
        <title>De novo transcriptome assembly of four potential Pierce s Disease insect vectors from Arizona vineyards.</title>
        <authorList>
            <person name="Tassone E.E."/>
        </authorList>
    </citation>
    <scope>NUCLEOTIDE SEQUENCE</scope>
</reference>
<organism evidence="2">
    <name type="scientific">Clastoptera arizonana</name>
    <name type="common">Arizona spittle bug</name>
    <dbReference type="NCBI Taxonomy" id="38151"/>
    <lineage>
        <taxon>Eukaryota</taxon>
        <taxon>Metazoa</taxon>
        <taxon>Ecdysozoa</taxon>
        <taxon>Arthropoda</taxon>
        <taxon>Hexapoda</taxon>
        <taxon>Insecta</taxon>
        <taxon>Pterygota</taxon>
        <taxon>Neoptera</taxon>
        <taxon>Paraneoptera</taxon>
        <taxon>Hemiptera</taxon>
        <taxon>Auchenorrhyncha</taxon>
        <taxon>Cercopoidea</taxon>
        <taxon>Clastopteridae</taxon>
        <taxon>Clastoptera</taxon>
    </lineage>
</organism>
<proteinExistence type="predicted"/>
<accession>A0A1B6E2V9</accession>
<protein>
    <submittedName>
        <fullName evidence="2">Uncharacterized protein</fullName>
    </submittedName>
</protein>
<dbReference type="EMBL" id="GEDC01005026">
    <property type="protein sequence ID" value="JAS32272.1"/>
    <property type="molecule type" value="Transcribed_RNA"/>
</dbReference>
<feature type="region of interest" description="Disordered" evidence="1">
    <location>
        <begin position="167"/>
        <end position="187"/>
    </location>
</feature>
<name>A0A1B6E2V9_9HEMI</name>